<evidence type="ECO:0000313" key="3">
    <source>
        <dbReference type="Proteomes" id="UP000886520"/>
    </source>
</evidence>
<comment type="caution">
    <text evidence="2">The sequence shown here is derived from an EMBL/GenBank/DDBJ whole genome shotgun (WGS) entry which is preliminary data.</text>
</comment>
<dbReference type="Proteomes" id="UP000886520">
    <property type="component" value="Chromosome 11"/>
</dbReference>
<reference evidence="2" key="1">
    <citation type="submission" date="2021-01" db="EMBL/GenBank/DDBJ databases">
        <title>Adiantum capillus-veneris genome.</title>
        <authorList>
            <person name="Fang Y."/>
            <person name="Liao Q."/>
        </authorList>
    </citation>
    <scope>NUCLEOTIDE SEQUENCE</scope>
    <source>
        <strain evidence="2">H3</strain>
        <tissue evidence="2">Leaf</tissue>
    </source>
</reference>
<evidence type="ECO:0000256" key="1">
    <source>
        <dbReference type="SAM" id="MobiDB-lite"/>
    </source>
</evidence>
<feature type="region of interest" description="Disordered" evidence="1">
    <location>
        <begin position="1"/>
        <end position="33"/>
    </location>
</feature>
<dbReference type="AlphaFoldDB" id="A0A9D4ZHQ1"/>
<name>A0A9D4ZHQ1_ADICA</name>
<gene>
    <name evidence="2" type="ORF">GOP47_0011284</name>
</gene>
<organism evidence="2 3">
    <name type="scientific">Adiantum capillus-veneris</name>
    <name type="common">Maidenhair fern</name>
    <dbReference type="NCBI Taxonomy" id="13818"/>
    <lineage>
        <taxon>Eukaryota</taxon>
        <taxon>Viridiplantae</taxon>
        <taxon>Streptophyta</taxon>
        <taxon>Embryophyta</taxon>
        <taxon>Tracheophyta</taxon>
        <taxon>Polypodiopsida</taxon>
        <taxon>Polypodiidae</taxon>
        <taxon>Polypodiales</taxon>
        <taxon>Pteridineae</taxon>
        <taxon>Pteridaceae</taxon>
        <taxon>Vittarioideae</taxon>
        <taxon>Adiantum</taxon>
    </lineage>
</organism>
<dbReference type="EMBL" id="JABFUD020000011">
    <property type="protein sequence ID" value="KAI5073271.1"/>
    <property type="molecule type" value="Genomic_DNA"/>
</dbReference>
<proteinExistence type="predicted"/>
<keyword evidence="3" id="KW-1185">Reference proteome</keyword>
<sequence length="67" mass="7581">MGWALQHKQKHLASEDNQDSEDESIHDRWTMSSHKSIDFPVEGRLVSPQQYPKIKAQAGGSLLVCPH</sequence>
<evidence type="ECO:0000313" key="2">
    <source>
        <dbReference type="EMBL" id="KAI5073271.1"/>
    </source>
</evidence>
<accession>A0A9D4ZHQ1</accession>
<protein>
    <submittedName>
        <fullName evidence="2">Uncharacterized protein</fullName>
    </submittedName>
</protein>